<proteinExistence type="predicted"/>
<gene>
    <name evidence="1" type="ORF">AVDCRST_MAG81-2080</name>
</gene>
<organism evidence="1">
    <name type="scientific">uncultured Synechococcales cyanobacterium</name>
    <dbReference type="NCBI Taxonomy" id="1936017"/>
    <lineage>
        <taxon>Bacteria</taxon>
        <taxon>Bacillati</taxon>
        <taxon>Cyanobacteriota</taxon>
        <taxon>Cyanophyceae</taxon>
        <taxon>Synechococcales</taxon>
        <taxon>environmental samples</taxon>
    </lineage>
</organism>
<dbReference type="AlphaFoldDB" id="A0A6J4VB72"/>
<protein>
    <submittedName>
        <fullName evidence="1">Uncharacterized protein</fullName>
    </submittedName>
</protein>
<accession>A0A6J4VB72</accession>
<sequence length="37" mass="4176">MSRYAVPTGVGLKLSKMLFKPNQWYFLEGTWLALATG</sequence>
<dbReference type="EMBL" id="CADCWO010000112">
    <property type="protein sequence ID" value="CAA9574506.1"/>
    <property type="molecule type" value="Genomic_DNA"/>
</dbReference>
<name>A0A6J4VB72_9CYAN</name>
<reference evidence="1" key="1">
    <citation type="submission" date="2020-02" db="EMBL/GenBank/DDBJ databases">
        <authorList>
            <person name="Meier V. D."/>
        </authorList>
    </citation>
    <scope>NUCLEOTIDE SEQUENCE</scope>
    <source>
        <strain evidence="1">AVDCRST_MAG81</strain>
    </source>
</reference>
<evidence type="ECO:0000313" key="1">
    <source>
        <dbReference type="EMBL" id="CAA9574506.1"/>
    </source>
</evidence>